<reference evidence="2 3" key="1">
    <citation type="submission" date="2018-01" db="EMBL/GenBank/DDBJ databases">
        <title>Draft genome of the type strain Pseudomonas oceani DSM 100277 isolated from the deep water in Okinawa trough, northwestern Pacific Ocean.</title>
        <authorList>
            <person name="Gomila M."/>
            <person name="Mulet M."/>
            <person name="Garcia-Valdes E."/>
            <person name="Lalucat J."/>
        </authorList>
    </citation>
    <scope>NUCLEOTIDE SEQUENCE [LARGE SCALE GENOMIC DNA]</scope>
    <source>
        <strain evidence="2 3">DSM 100277</strain>
    </source>
</reference>
<keyword evidence="1" id="KW-0472">Membrane</keyword>
<evidence type="ECO:0000256" key="1">
    <source>
        <dbReference type="SAM" id="Phobius"/>
    </source>
</evidence>
<feature type="transmembrane region" description="Helical" evidence="1">
    <location>
        <begin position="127"/>
        <end position="147"/>
    </location>
</feature>
<gene>
    <name evidence="2" type="ORF">C1949_04110</name>
</gene>
<feature type="transmembrane region" description="Helical" evidence="1">
    <location>
        <begin position="50"/>
        <end position="68"/>
    </location>
</feature>
<accession>A0A2P4EXL3</accession>
<dbReference type="RefSeq" id="WP_104737210.1">
    <property type="nucleotide sequence ID" value="NZ_BMHR01000001.1"/>
</dbReference>
<keyword evidence="1" id="KW-1133">Transmembrane helix</keyword>
<dbReference type="Proteomes" id="UP000243451">
    <property type="component" value="Unassembled WGS sequence"/>
</dbReference>
<dbReference type="EMBL" id="PPSK01000003">
    <property type="protein sequence ID" value="POB04969.1"/>
    <property type="molecule type" value="Genomic_DNA"/>
</dbReference>
<keyword evidence="3" id="KW-1185">Reference proteome</keyword>
<name>A0A2P4EXL3_9GAMM</name>
<feature type="transmembrane region" description="Helical" evidence="1">
    <location>
        <begin position="89"/>
        <end position="115"/>
    </location>
</feature>
<organism evidence="2 3">
    <name type="scientific">Halopseudomonas oceani</name>
    <dbReference type="NCBI Taxonomy" id="1708783"/>
    <lineage>
        <taxon>Bacteria</taxon>
        <taxon>Pseudomonadati</taxon>
        <taxon>Pseudomonadota</taxon>
        <taxon>Gammaproteobacteria</taxon>
        <taxon>Pseudomonadales</taxon>
        <taxon>Pseudomonadaceae</taxon>
        <taxon>Halopseudomonas</taxon>
    </lineage>
</organism>
<proteinExistence type="predicted"/>
<evidence type="ECO:0000313" key="3">
    <source>
        <dbReference type="Proteomes" id="UP000243451"/>
    </source>
</evidence>
<keyword evidence="1" id="KW-0812">Transmembrane</keyword>
<evidence type="ECO:0000313" key="2">
    <source>
        <dbReference type="EMBL" id="POB04969.1"/>
    </source>
</evidence>
<comment type="caution">
    <text evidence="2">The sequence shown here is derived from an EMBL/GenBank/DDBJ whole genome shotgun (WGS) entry which is preliminary data.</text>
</comment>
<dbReference type="AlphaFoldDB" id="A0A2P4EXL3"/>
<feature type="transmembrane region" description="Helical" evidence="1">
    <location>
        <begin position="12"/>
        <end position="30"/>
    </location>
</feature>
<sequence length="165" mass="18242">MSPLQLFRHEAAARNALLICCAAGLILPFADQSPRSDALINLPYPDVFMAVYNSLQTALIIYLIHILRHNKLPGINETPTVEPVGIWGYIWRAMTGWIVATGIVVTVAISISLILTGGQKQPLSTPGLLLLYTGGLFSCIPACWLLFSYNRRNQLQWAISVVRDH</sequence>
<protein>
    <submittedName>
        <fullName evidence="2">Uncharacterized protein</fullName>
    </submittedName>
</protein>